<comment type="caution">
    <text evidence="8">The sequence shown here is derived from an EMBL/GenBank/DDBJ whole genome shotgun (WGS) entry which is preliminary data.</text>
</comment>
<evidence type="ECO:0000313" key="9">
    <source>
        <dbReference type="Proteomes" id="UP001431776"/>
    </source>
</evidence>
<evidence type="ECO:0000256" key="3">
    <source>
        <dbReference type="ARBA" id="ARBA00022605"/>
    </source>
</evidence>
<dbReference type="EC" id="4.2.1.19" evidence="6 7"/>
<dbReference type="AlphaFoldDB" id="A0AAW6U000"/>
<gene>
    <name evidence="6 8" type="primary">hisB</name>
    <name evidence="8" type="ORF">QJ522_10120</name>
</gene>
<evidence type="ECO:0000256" key="7">
    <source>
        <dbReference type="RuleBase" id="RU000599"/>
    </source>
</evidence>
<reference evidence="8" key="1">
    <citation type="submission" date="2023-05" db="EMBL/GenBank/DDBJ databases">
        <title>Anaerotaeda fermentans gen. nov., sp. nov., a novel anaerobic planctomycete of the new family within the order Sedimentisphaerales isolated from Taman Peninsula, Russia.</title>
        <authorList>
            <person name="Khomyakova M.A."/>
            <person name="Merkel A.Y."/>
            <person name="Slobodkin A.I."/>
        </authorList>
    </citation>
    <scope>NUCLEOTIDE SEQUENCE</scope>
    <source>
        <strain evidence="8">M17dextr</strain>
    </source>
</reference>
<organism evidence="8 9">
    <name type="scientific">Anaerobaca lacustris</name>
    <dbReference type="NCBI Taxonomy" id="3044600"/>
    <lineage>
        <taxon>Bacteria</taxon>
        <taxon>Pseudomonadati</taxon>
        <taxon>Planctomycetota</taxon>
        <taxon>Phycisphaerae</taxon>
        <taxon>Sedimentisphaerales</taxon>
        <taxon>Anaerobacaceae</taxon>
        <taxon>Anaerobaca</taxon>
    </lineage>
</organism>
<evidence type="ECO:0000256" key="1">
    <source>
        <dbReference type="ARBA" id="ARBA00005047"/>
    </source>
</evidence>
<proteinExistence type="inferred from homology"/>
<dbReference type="EMBL" id="JASCXX010000010">
    <property type="protein sequence ID" value="MDI6449396.1"/>
    <property type="molecule type" value="Genomic_DNA"/>
</dbReference>
<name>A0AAW6U000_9BACT</name>
<comment type="pathway">
    <text evidence="1 6 7">Amino-acid biosynthesis; L-histidine biosynthesis; L-histidine from 5-phospho-alpha-D-ribose 1-diphosphate: step 6/9.</text>
</comment>
<comment type="catalytic activity">
    <reaction evidence="6 7">
        <text>D-erythro-1-(imidazol-4-yl)glycerol 3-phosphate = 3-(imidazol-4-yl)-2-oxopropyl phosphate + H2O</text>
        <dbReference type="Rhea" id="RHEA:11040"/>
        <dbReference type="ChEBI" id="CHEBI:15377"/>
        <dbReference type="ChEBI" id="CHEBI:57766"/>
        <dbReference type="ChEBI" id="CHEBI:58278"/>
        <dbReference type="EC" id="4.2.1.19"/>
    </reaction>
</comment>
<evidence type="ECO:0000313" key="8">
    <source>
        <dbReference type="EMBL" id="MDI6449396.1"/>
    </source>
</evidence>
<dbReference type="NCBIfam" id="NF002111">
    <property type="entry name" value="PRK00951.2-1"/>
    <property type="match status" value="1"/>
</dbReference>
<dbReference type="PROSITE" id="PS00954">
    <property type="entry name" value="IGP_DEHYDRATASE_1"/>
    <property type="match status" value="1"/>
</dbReference>
<evidence type="ECO:0000256" key="2">
    <source>
        <dbReference type="ARBA" id="ARBA00016664"/>
    </source>
</evidence>
<dbReference type="SUPFAM" id="SSF54211">
    <property type="entry name" value="Ribosomal protein S5 domain 2-like"/>
    <property type="match status" value="2"/>
</dbReference>
<evidence type="ECO:0000256" key="4">
    <source>
        <dbReference type="ARBA" id="ARBA00023102"/>
    </source>
</evidence>
<dbReference type="GO" id="GO:0005737">
    <property type="term" value="C:cytoplasm"/>
    <property type="evidence" value="ECO:0007669"/>
    <property type="project" value="UniProtKB-SubCell"/>
</dbReference>
<dbReference type="HAMAP" id="MF_00076">
    <property type="entry name" value="HisB"/>
    <property type="match status" value="1"/>
</dbReference>
<dbReference type="PROSITE" id="PS00955">
    <property type="entry name" value="IGP_DEHYDRATASE_2"/>
    <property type="match status" value="1"/>
</dbReference>
<comment type="similarity">
    <text evidence="6 7">Belongs to the imidazoleglycerol-phosphate dehydratase family.</text>
</comment>
<accession>A0AAW6U000</accession>
<comment type="subcellular location">
    <subcellularLocation>
        <location evidence="6 7">Cytoplasm</location>
    </subcellularLocation>
</comment>
<dbReference type="GO" id="GO:0004424">
    <property type="term" value="F:imidazoleglycerol-phosphate dehydratase activity"/>
    <property type="evidence" value="ECO:0007669"/>
    <property type="project" value="UniProtKB-UniRule"/>
</dbReference>
<dbReference type="InterPro" id="IPR038494">
    <property type="entry name" value="IGPD_sf"/>
</dbReference>
<dbReference type="InterPro" id="IPR020568">
    <property type="entry name" value="Ribosomal_Su5_D2-typ_SF"/>
</dbReference>
<keyword evidence="6" id="KW-0963">Cytoplasm</keyword>
<dbReference type="InterPro" id="IPR000807">
    <property type="entry name" value="ImidazoleglycerolP_deHydtase"/>
</dbReference>
<dbReference type="GO" id="GO:0000105">
    <property type="term" value="P:L-histidine biosynthetic process"/>
    <property type="evidence" value="ECO:0007669"/>
    <property type="project" value="UniProtKB-UniRule"/>
</dbReference>
<dbReference type="Pfam" id="PF00475">
    <property type="entry name" value="IGPD"/>
    <property type="match status" value="1"/>
</dbReference>
<dbReference type="NCBIfam" id="NF002114">
    <property type="entry name" value="PRK00951.2-4"/>
    <property type="match status" value="1"/>
</dbReference>
<evidence type="ECO:0000256" key="6">
    <source>
        <dbReference type="HAMAP-Rule" id="MF_00076"/>
    </source>
</evidence>
<dbReference type="Proteomes" id="UP001431776">
    <property type="component" value="Unassembled WGS sequence"/>
</dbReference>
<evidence type="ECO:0000256" key="5">
    <source>
        <dbReference type="ARBA" id="ARBA00023239"/>
    </source>
</evidence>
<dbReference type="InterPro" id="IPR020565">
    <property type="entry name" value="ImidazoleglycerP_deHydtase_CS"/>
</dbReference>
<protein>
    <recommendedName>
        <fullName evidence="2 6">Imidazoleglycerol-phosphate dehydratase</fullName>
        <shortName evidence="6">IGPD</shortName>
        <ecNumber evidence="6 7">4.2.1.19</ecNumber>
    </recommendedName>
</protein>
<dbReference type="Gene3D" id="3.30.230.40">
    <property type="entry name" value="Imidazole glycerol phosphate dehydratase, domain 1"/>
    <property type="match status" value="2"/>
</dbReference>
<dbReference type="FunFam" id="3.30.230.40:FF:000003">
    <property type="entry name" value="Imidazoleglycerol-phosphate dehydratase HisB"/>
    <property type="match status" value="1"/>
</dbReference>
<dbReference type="PANTHER" id="PTHR23133">
    <property type="entry name" value="IMIDAZOLEGLYCEROL-PHOSPHATE DEHYDRATASE HIS7"/>
    <property type="match status" value="1"/>
</dbReference>
<dbReference type="FunFam" id="3.30.230.40:FF:000001">
    <property type="entry name" value="Imidazoleglycerol-phosphate dehydratase HisB"/>
    <property type="match status" value="1"/>
</dbReference>
<sequence>MMEPRTAQIHRKTNETDITCQLNLDGVGRYEIDTGVGFLDHMLTHVSKHSRIDLTVKATGDLHIDAHHTVEDVGICLGQCLLEALSEKKGIARYGHSSVPMEDALANIALDLSGRPFCVYSAEYRCEKIGDFDVECIEEMLRAFSNAGKFNLHVNVPYGTNGHHIAEAIFKGLGQALAAAVRIVGTEVPSTKGQL</sequence>
<keyword evidence="3 6" id="KW-0028">Amino-acid biosynthesis</keyword>
<dbReference type="PANTHER" id="PTHR23133:SF2">
    <property type="entry name" value="IMIDAZOLEGLYCEROL-PHOSPHATE DEHYDRATASE"/>
    <property type="match status" value="1"/>
</dbReference>
<dbReference type="CDD" id="cd07914">
    <property type="entry name" value="IGPD"/>
    <property type="match status" value="1"/>
</dbReference>
<keyword evidence="9" id="KW-1185">Reference proteome</keyword>
<keyword evidence="4 6" id="KW-0368">Histidine biosynthesis</keyword>
<keyword evidence="5 6" id="KW-0456">Lyase</keyword>